<accession>A0A822XNX3</accession>
<dbReference type="EMBL" id="DUZY01000001">
    <property type="protein sequence ID" value="DAD20759.1"/>
    <property type="molecule type" value="Genomic_DNA"/>
</dbReference>
<keyword evidence="3" id="KW-1185">Reference proteome</keyword>
<reference evidence="1 3" key="1">
    <citation type="journal article" date="2020" name="Mol. Biol. Evol.">
        <title>Distinct Expression and Methylation Patterns for Genes with Different Fates following a Single Whole-Genome Duplication in Flowering Plants.</title>
        <authorList>
            <person name="Shi T."/>
            <person name="Rahmani R.S."/>
            <person name="Gugger P.F."/>
            <person name="Wang M."/>
            <person name="Li H."/>
            <person name="Zhang Y."/>
            <person name="Li Z."/>
            <person name="Wang Q."/>
            <person name="Van de Peer Y."/>
            <person name="Marchal K."/>
            <person name="Chen J."/>
        </authorList>
    </citation>
    <scope>NUCLEOTIDE SEQUENCE [LARGE SCALE GENOMIC DNA]</scope>
    <source>
        <tissue evidence="1">Leaf</tissue>
    </source>
</reference>
<evidence type="ECO:0000313" key="3">
    <source>
        <dbReference type="Proteomes" id="UP000607653"/>
    </source>
</evidence>
<protein>
    <submittedName>
        <fullName evidence="1">Uncharacterized protein</fullName>
    </submittedName>
</protein>
<dbReference type="Proteomes" id="UP000607653">
    <property type="component" value="Unassembled WGS sequence"/>
</dbReference>
<comment type="caution">
    <text evidence="1">The sequence shown here is derived from an EMBL/GenBank/DDBJ whole genome shotgun (WGS) entry which is preliminary data.</text>
</comment>
<evidence type="ECO:0000313" key="1">
    <source>
        <dbReference type="EMBL" id="DAD20759.1"/>
    </source>
</evidence>
<evidence type="ECO:0000313" key="2">
    <source>
        <dbReference type="EMBL" id="DAD20761.1"/>
    </source>
</evidence>
<dbReference type="EMBL" id="DUZY01000001">
    <property type="protein sequence ID" value="DAD20761.1"/>
    <property type="molecule type" value="Genomic_DNA"/>
</dbReference>
<sequence>MKLFYRRHRSTYLFTENQRKKGRRVGYMEEGPTLLFQLGPQQLKYMTVRSDSSACFNFSVLGVFTEESRALENRLTFAEEVVESLRDLKVESYLVAWSLIPCIARDPAW</sequence>
<proteinExistence type="predicted"/>
<organism evidence="1 3">
    <name type="scientific">Nelumbo nucifera</name>
    <name type="common">Sacred lotus</name>
    <dbReference type="NCBI Taxonomy" id="4432"/>
    <lineage>
        <taxon>Eukaryota</taxon>
        <taxon>Viridiplantae</taxon>
        <taxon>Streptophyta</taxon>
        <taxon>Embryophyta</taxon>
        <taxon>Tracheophyta</taxon>
        <taxon>Spermatophyta</taxon>
        <taxon>Magnoliopsida</taxon>
        <taxon>Proteales</taxon>
        <taxon>Nelumbonaceae</taxon>
        <taxon>Nelumbo</taxon>
    </lineage>
</organism>
<gene>
    <name evidence="1" type="ORF">HUJ06_022222</name>
    <name evidence="2" type="ORF">HUJ06_022224</name>
</gene>
<name>A0A822XNX3_NELNU</name>
<dbReference type="AlphaFoldDB" id="A0A822XNX3"/>